<evidence type="ECO:0000313" key="3">
    <source>
        <dbReference type="Proteomes" id="UP001500033"/>
    </source>
</evidence>
<organism evidence="2 3">
    <name type="scientific">Streptomyces rhizosphaericus</name>
    <dbReference type="NCBI Taxonomy" id="114699"/>
    <lineage>
        <taxon>Bacteria</taxon>
        <taxon>Bacillati</taxon>
        <taxon>Actinomycetota</taxon>
        <taxon>Actinomycetes</taxon>
        <taxon>Kitasatosporales</taxon>
        <taxon>Streptomycetaceae</taxon>
        <taxon>Streptomyces</taxon>
        <taxon>Streptomyces violaceusniger group</taxon>
    </lineage>
</organism>
<feature type="region of interest" description="Disordered" evidence="1">
    <location>
        <begin position="178"/>
        <end position="202"/>
    </location>
</feature>
<reference evidence="2 3" key="1">
    <citation type="journal article" date="2019" name="Int. J. Syst. Evol. Microbiol.">
        <title>The Global Catalogue of Microorganisms (GCM) 10K type strain sequencing project: providing services to taxonomists for standard genome sequencing and annotation.</title>
        <authorList>
            <consortium name="The Broad Institute Genomics Platform"/>
            <consortium name="The Broad Institute Genome Sequencing Center for Infectious Disease"/>
            <person name="Wu L."/>
            <person name="Ma J."/>
        </authorList>
    </citation>
    <scope>NUCLEOTIDE SEQUENCE [LARGE SCALE GENOMIC DNA]</scope>
    <source>
        <strain evidence="2 3">JCM 11445</strain>
    </source>
</reference>
<gene>
    <name evidence="2" type="ORF">GCM10009576_028160</name>
</gene>
<keyword evidence="3" id="KW-1185">Reference proteome</keyword>
<accession>A0ABN1S7C7</accession>
<name>A0ABN1S7C7_9ACTN</name>
<evidence type="ECO:0000313" key="2">
    <source>
        <dbReference type="EMBL" id="GAA0976900.1"/>
    </source>
</evidence>
<dbReference type="Proteomes" id="UP001500033">
    <property type="component" value="Unassembled WGS sequence"/>
</dbReference>
<comment type="caution">
    <text evidence="2">The sequence shown here is derived from an EMBL/GenBank/DDBJ whole genome shotgun (WGS) entry which is preliminary data.</text>
</comment>
<feature type="region of interest" description="Disordered" evidence="1">
    <location>
        <begin position="1"/>
        <end position="24"/>
    </location>
</feature>
<dbReference type="EMBL" id="BAAAIE010000013">
    <property type="protein sequence ID" value="GAA0976900.1"/>
    <property type="molecule type" value="Genomic_DNA"/>
</dbReference>
<sequence>MLAPESDNVKRSKRPRASRHWFGAPPSRATTMATLRVVHAEAATPPGGRDPGGLSLTEITQRAGAPADVCTSVSIHNDVRPSFSLKTAVFTVAHFSASFGVIPGAPSKTSAQTIQRARDAHSLDPFQLDVARGGRAGNEGHRAMGHEAAHGIRYVRGDVIGAYDTQVVVGQEGEDASALARPTVQPRRRPRRQRCDRAGAAAPHRWAFKPL</sequence>
<protein>
    <submittedName>
        <fullName evidence="2">Uncharacterized protein</fullName>
    </submittedName>
</protein>
<proteinExistence type="predicted"/>
<evidence type="ECO:0000256" key="1">
    <source>
        <dbReference type="SAM" id="MobiDB-lite"/>
    </source>
</evidence>